<keyword evidence="8" id="KW-0698">rRNA processing</keyword>
<dbReference type="Pfam" id="PF03879">
    <property type="entry name" value="Cgr1"/>
    <property type="match status" value="1"/>
</dbReference>
<feature type="non-terminal residue" evidence="15">
    <location>
        <position position="166"/>
    </location>
</feature>
<feature type="compositionally biased region" description="Basic and acidic residues" evidence="14">
    <location>
        <begin position="142"/>
        <end position="166"/>
    </location>
</feature>
<keyword evidence="12" id="KW-0539">Nucleus</keyword>
<evidence type="ECO:0000256" key="4">
    <source>
        <dbReference type="ARBA" id="ARBA00007869"/>
    </source>
</evidence>
<keyword evidence="9" id="KW-0597">Phosphoprotein</keyword>
<organism evidence="15 16">
    <name type="scientific">Staurois parvus</name>
    <dbReference type="NCBI Taxonomy" id="386267"/>
    <lineage>
        <taxon>Eukaryota</taxon>
        <taxon>Metazoa</taxon>
        <taxon>Chordata</taxon>
        <taxon>Craniata</taxon>
        <taxon>Vertebrata</taxon>
        <taxon>Euteleostomi</taxon>
        <taxon>Amphibia</taxon>
        <taxon>Batrachia</taxon>
        <taxon>Anura</taxon>
        <taxon>Neobatrachia</taxon>
        <taxon>Ranoidea</taxon>
        <taxon>Ranidae</taxon>
        <taxon>Staurois</taxon>
    </lineage>
</organism>
<comment type="function">
    <text evidence="13">Required for proper chromosome segregation during mitosis and error-free mitotic progression.</text>
</comment>
<dbReference type="PANTHER" id="PTHR13557:SF1">
    <property type="entry name" value="COILED-COIL DOMAIN-CONTAINING PROTEIN 86"/>
    <property type="match status" value="1"/>
</dbReference>
<evidence type="ECO:0000256" key="2">
    <source>
        <dbReference type="ARBA" id="ARBA00004286"/>
    </source>
</evidence>
<keyword evidence="7" id="KW-0690">Ribosome biogenesis</keyword>
<name>A0ABN9AHY4_9NEOB</name>
<feature type="region of interest" description="Disordered" evidence="14">
    <location>
        <begin position="126"/>
        <end position="166"/>
    </location>
</feature>
<keyword evidence="6" id="KW-0158">Chromosome</keyword>
<comment type="subcellular location">
    <subcellularLocation>
        <location evidence="2">Chromosome</location>
    </subcellularLocation>
    <subcellularLocation>
        <location evidence="3">Nucleus</location>
        <location evidence="3">Nucleolus</location>
    </subcellularLocation>
</comment>
<keyword evidence="10" id="KW-0164">Citrullination</keyword>
<evidence type="ECO:0000256" key="9">
    <source>
        <dbReference type="ARBA" id="ARBA00022553"/>
    </source>
</evidence>
<evidence type="ECO:0000256" key="3">
    <source>
        <dbReference type="ARBA" id="ARBA00004604"/>
    </source>
</evidence>
<comment type="function">
    <text evidence="1">Involved in nucleolar integrity and required for processing of the pre-rRNA for the 60S ribosome subunit.</text>
</comment>
<evidence type="ECO:0000256" key="8">
    <source>
        <dbReference type="ARBA" id="ARBA00022552"/>
    </source>
</evidence>
<evidence type="ECO:0000256" key="10">
    <source>
        <dbReference type="ARBA" id="ARBA00022934"/>
    </source>
</evidence>
<evidence type="ECO:0000256" key="12">
    <source>
        <dbReference type="ARBA" id="ARBA00023242"/>
    </source>
</evidence>
<gene>
    <name evidence="15" type="ORF">SPARVUS_LOCUS882438</name>
</gene>
<dbReference type="InterPro" id="IPR005579">
    <property type="entry name" value="Cgr1-like"/>
</dbReference>
<dbReference type="InterPro" id="IPR026570">
    <property type="entry name" value="CCDC86"/>
</dbReference>
<keyword evidence="16" id="KW-1185">Reference proteome</keyword>
<keyword evidence="11" id="KW-0175">Coiled coil</keyword>
<evidence type="ECO:0000256" key="13">
    <source>
        <dbReference type="ARBA" id="ARBA00093307"/>
    </source>
</evidence>
<comment type="caution">
    <text evidence="15">The sequence shown here is derived from an EMBL/GenBank/DDBJ whole genome shotgun (WGS) entry which is preliminary data.</text>
</comment>
<evidence type="ECO:0000256" key="6">
    <source>
        <dbReference type="ARBA" id="ARBA00022454"/>
    </source>
</evidence>
<evidence type="ECO:0000256" key="5">
    <source>
        <dbReference type="ARBA" id="ARBA00016738"/>
    </source>
</evidence>
<evidence type="ECO:0000313" key="16">
    <source>
        <dbReference type="Proteomes" id="UP001162483"/>
    </source>
</evidence>
<protein>
    <recommendedName>
        <fullName evidence="5">Coiled-coil domain-containing protein 86</fullName>
    </recommendedName>
</protein>
<evidence type="ECO:0000313" key="15">
    <source>
        <dbReference type="EMBL" id="CAI9535609.1"/>
    </source>
</evidence>
<feature type="region of interest" description="Disordered" evidence="14">
    <location>
        <begin position="1"/>
        <end position="109"/>
    </location>
</feature>
<comment type="similarity">
    <text evidence="4">Belongs to the CGR1 family.</text>
</comment>
<sequence>MGEESVGGVEKDTVENVEQMEEEVNGNPDGDKLEETLEVEKMEGSDDQEGVSSCHTIPSVGERKAERPVQEQTAQVKEKVCPMKKSIATNIPRGKPKSGRVWKENKKRFSDMVKDRPLRTSWEMKMKGRQEKKLVKGLAQQIKDEKQREKEEKRKRREENLRRRLE</sequence>
<dbReference type="PANTHER" id="PTHR13557">
    <property type="entry name" value="COILED-COIL DOMAIN-CONTAINING PROTEIN 86"/>
    <property type="match status" value="1"/>
</dbReference>
<reference evidence="15" key="1">
    <citation type="submission" date="2023-05" db="EMBL/GenBank/DDBJ databases">
        <authorList>
            <person name="Stuckert A."/>
        </authorList>
    </citation>
    <scope>NUCLEOTIDE SEQUENCE</scope>
</reference>
<evidence type="ECO:0000256" key="7">
    <source>
        <dbReference type="ARBA" id="ARBA00022517"/>
    </source>
</evidence>
<feature type="compositionally biased region" description="Basic and acidic residues" evidence="14">
    <location>
        <begin position="29"/>
        <end position="44"/>
    </location>
</feature>
<evidence type="ECO:0000256" key="11">
    <source>
        <dbReference type="ARBA" id="ARBA00023054"/>
    </source>
</evidence>
<accession>A0ABN9AHY4</accession>
<dbReference type="EMBL" id="CATNWA010000275">
    <property type="protein sequence ID" value="CAI9535609.1"/>
    <property type="molecule type" value="Genomic_DNA"/>
</dbReference>
<evidence type="ECO:0000256" key="14">
    <source>
        <dbReference type="SAM" id="MobiDB-lite"/>
    </source>
</evidence>
<dbReference type="Proteomes" id="UP001162483">
    <property type="component" value="Unassembled WGS sequence"/>
</dbReference>
<evidence type="ECO:0000256" key="1">
    <source>
        <dbReference type="ARBA" id="ARBA00004090"/>
    </source>
</evidence>
<proteinExistence type="inferred from homology"/>